<dbReference type="PANTHER" id="PTHR30404">
    <property type="entry name" value="N-ACETYLMURAMOYL-L-ALANINE AMIDASE"/>
    <property type="match status" value="1"/>
</dbReference>
<dbReference type="PANTHER" id="PTHR30404:SF0">
    <property type="entry name" value="N-ACETYLMURAMOYL-L-ALANINE AMIDASE AMIC"/>
    <property type="match status" value="1"/>
</dbReference>
<evidence type="ECO:0000313" key="3">
    <source>
        <dbReference type="EMBL" id="ADG59916.1"/>
    </source>
</evidence>
<dbReference type="Gene3D" id="3.40.630.40">
    <property type="entry name" value="Zn-dependent exopeptidases"/>
    <property type="match status" value="1"/>
</dbReference>
<organism evidence="3 4">
    <name type="scientific">Acinetobacter phage Acj9</name>
    <dbReference type="NCBI Taxonomy" id="760939"/>
    <lineage>
        <taxon>Viruses</taxon>
        <taxon>Duplodnaviria</taxon>
        <taxon>Heunggongvirae</taxon>
        <taxon>Uroviricota</taxon>
        <taxon>Caudoviricetes</taxon>
        <taxon>Pantevenvirales</taxon>
        <taxon>Straboviridae</taxon>
        <taxon>Twarogvirinae</taxon>
        <taxon>Acajnonavirus</taxon>
        <taxon>Acajnonavirus acj9</taxon>
    </lineage>
</organism>
<dbReference type="EMBL" id="HM004124">
    <property type="protein sequence ID" value="ADG59916.1"/>
    <property type="molecule type" value="Genomic_DNA"/>
</dbReference>
<protein>
    <submittedName>
        <fullName evidence="3">Putative N-acetylmuramoyl-L-alanine amidase</fullName>
    </submittedName>
</protein>
<dbReference type="GeneID" id="9926450"/>
<evidence type="ECO:0000259" key="2">
    <source>
        <dbReference type="SMART" id="SM00646"/>
    </source>
</evidence>
<dbReference type="Proteomes" id="UP000008731">
    <property type="component" value="Segment"/>
</dbReference>
<keyword evidence="4" id="KW-1185">Reference proteome</keyword>
<evidence type="ECO:0000313" key="4">
    <source>
        <dbReference type="Proteomes" id="UP000008731"/>
    </source>
</evidence>
<dbReference type="InterPro" id="IPR002508">
    <property type="entry name" value="MurNAc-LAA_cat"/>
</dbReference>
<dbReference type="GO" id="GO:0009253">
    <property type="term" value="P:peptidoglycan catabolic process"/>
    <property type="evidence" value="ECO:0007669"/>
    <property type="project" value="InterPro"/>
</dbReference>
<name>E5EPF0_9CAUD</name>
<proteinExistence type="predicted"/>
<dbReference type="Pfam" id="PF01520">
    <property type="entry name" value="Amidase_3"/>
    <property type="match status" value="1"/>
</dbReference>
<gene>
    <name evidence="3" type="ORF">Acj9p016</name>
</gene>
<evidence type="ECO:0000256" key="1">
    <source>
        <dbReference type="ARBA" id="ARBA00022801"/>
    </source>
</evidence>
<reference evidence="3 4" key="1">
    <citation type="journal article" date="2010" name="Virol. J.">
        <title>Genomes of the T4-related bacteriophages as windows on microbial genome evolution.</title>
        <authorList>
            <person name="Petrov V.M."/>
            <person name="Ratnayaka S."/>
            <person name="Nolan J.M."/>
            <person name="Miller E.S."/>
            <person name="Karam J.D."/>
        </authorList>
    </citation>
    <scope>NUCLEOTIDE SEQUENCE [LARGE SCALE GENOMIC DNA]</scope>
</reference>
<dbReference type="InterPro" id="IPR050695">
    <property type="entry name" value="N-acetylmuramoyl_amidase_3"/>
</dbReference>
<sequence>MTTFTITAGHGAGDPGALGFGRREADIAVDMRNMVTFYLERDGFKVINDGDGKENKSLTEAIKLINKSDIAVEFHCNASANATAQGVETLAKTQHAKLAKDISQAITGVTGWKLRREDGWYKDANEHSRLGFVRNGGLIVELFFITNAAELKIWDEKKWLIAKAVAAVLAKA</sequence>
<dbReference type="GO" id="GO:0008745">
    <property type="term" value="F:N-acetylmuramoyl-L-alanine amidase activity"/>
    <property type="evidence" value="ECO:0007669"/>
    <property type="project" value="InterPro"/>
</dbReference>
<keyword evidence="1" id="KW-0378">Hydrolase</keyword>
<dbReference type="KEGG" id="vg:9926450"/>
<dbReference type="CDD" id="cd02696">
    <property type="entry name" value="MurNAc-LAA"/>
    <property type="match status" value="1"/>
</dbReference>
<dbReference type="OrthoDB" id="20328at10239"/>
<accession>E5EPF0</accession>
<dbReference type="SUPFAM" id="SSF53187">
    <property type="entry name" value="Zn-dependent exopeptidases"/>
    <property type="match status" value="1"/>
</dbReference>
<dbReference type="RefSeq" id="YP_004010153.1">
    <property type="nucleotide sequence ID" value="NC_014663.1"/>
</dbReference>
<dbReference type="SMART" id="SM00646">
    <property type="entry name" value="Ami_3"/>
    <property type="match status" value="1"/>
</dbReference>
<feature type="domain" description="MurNAc-LAA" evidence="2">
    <location>
        <begin position="63"/>
        <end position="170"/>
    </location>
</feature>